<evidence type="ECO:0000313" key="3">
    <source>
        <dbReference type="Proteomes" id="UP000324832"/>
    </source>
</evidence>
<feature type="chain" id="PRO_5023007793" evidence="1">
    <location>
        <begin position="20"/>
        <end position="157"/>
    </location>
</feature>
<protein>
    <submittedName>
        <fullName evidence="2">Uncharacterized protein</fullName>
    </submittedName>
</protein>
<evidence type="ECO:0000256" key="1">
    <source>
        <dbReference type="SAM" id="SignalP"/>
    </source>
</evidence>
<sequence>MNVALGCIVVLLNFHAVLSNQELMNFVSQTYQNVDNPPIIILLDTKTKEGKIYDFLANDSEDRNENDSGEGDPNVLARLLSQDDYSSDRSDKEMLRAALRIRCKRLNKCQQMCPIIETTCTFTCKQMYDSSDMCEPRPKKPQCCPPGGKTMPPRWLL</sequence>
<dbReference type="Proteomes" id="UP000324832">
    <property type="component" value="Unassembled WGS sequence"/>
</dbReference>
<accession>A0A5E4QES9</accession>
<gene>
    <name evidence="2" type="ORF">LSINAPIS_LOCUS8212</name>
</gene>
<name>A0A5E4QES9_9NEOP</name>
<dbReference type="AlphaFoldDB" id="A0A5E4QES9"/>
<feature type="signal peptide" evidence="1">
    <location>
        <begin position="1"/>
        <end position="19"/>
    </location>
</feature>
<keyword evidence="3" id="KW-1185">Reference proteome</keyword>
<evidence type="ECO:0000313" key="2">
    <source>
        <dbReference type="EMBL" id="VVC96794.1"/>
    </source>
</evidence>
<dbReference type="EMBL" id="FZQP02002890">
    <property type="protein sequence ID" value="VVC96794.1"/>
    <property type="molecule type" value="Genomic_DNA"/>
</dbReference>
<keyword evidence="1" id="KW-0732">Signal</keyword>
<organism evidence="2 3">
    <name type="scientific">Leptidea sinapis</name>
    <dbReference type="NCBI Taxonomy" id="189913"/>
    <lineage>
        <taxon>Eukaryota</taxon>
        <taxon>Metazoa</taxon>
        <taxon>Ecdysozoa</taxon>
        <taxon>Arthropoda</taxon>
        <taxon>Hexapoda</taxon>
        <taxon>Insecta</taxon>
        <taxon>Pterygota</taxon>
        <taxon>Neoptera</taxon>
        <taxon>Endopterygota</taxon>
        <taxon>Lepidoptera</taxon>
        <taxon>Glossata</taxon>
        <taxon>Ditrysia</taxon>
        <taxon>Papilionoidea</taxon>
        <taxon>Pieridae</taxon>
        <taxon>Dismorphiinae</taxon>
        <taxon>Leptidea</taxon>
    </lineage>
</organism>
<proteinExistence type="predicted"/>
<reference evidence="2 3" key="1">
    <citation type="submission" date="2017-07" db="EMBL/GenBank/DDBJ databases">
        <authorList>
            <person name="Talla V."/>
            <person name="Backstrom N."/>
        </authorList>
    </citation>
    <scope>NUCLEOTIDE SEQUENCE [LARGE SCALE GENOMIC DNA]</scope>
</reference>